<dbReference type="InterPro" id="IPR007507">
    <property type="entry name" value="Glycos_transf_N"/>
</dbReference>
<evidence type="ECO:0000256" key="1">
    <source>
        <dbReference type="ARBA" id="ARBA00003394"/>
    </source>
</evidence>
<keyword evidence="12" id="KW-1185">Reference proteome</keyword>
<evidence type="ECO:0000256" key="2">
    <source>
        <dbReference type="ARBA" id="ARBA00004713"/>
    </source>
</evidence>
<evidence type="ECO:0000256" key="7">
    <source>
        <dbReference type="ARBA" id="ARBA00049183"/>
    </source>
</evidence>
<name>A0AAE3NWY7_9RHOB</name>
<sequence>MGKSLSLKLYLATRARSDRAARRAMARATPAEDGASPEKERAGHATVQRPPGPVIWVHSGQDRHALAARELAHRLRMEREELSFVFTTSAARRRASLPGMASQIAPDESLPAIRRFLNHWSPALSLWTEPDIRPAMASETAARGVSLMLVDAHTAPPDPPGWRFWPGLAGTVLAPFGQVITGDAMKAGALRRMGADPARIEMTGYLEEGTAALPCDHAERESLAAALSGRPVWLAARTADHEIEPVLEAHRNALRQTHRLLLILVPEDAEGGRHLTEAIRDQGFATALRSDGVAPDPDTQIYIADTLGELGLWYRLAAVSFLGQSLEASGGVNPFEAAALGSAMIHGPNVRNFRRAYGRLASAGATRMVRNQAQLSAALEELLSPEAAAEMAHEAWKVCSAGAEVTDRAMDLILTELDERETA</sequence>
<evidence type="ECO:0000256" key="8">
    <source>
        <dbReference type="RuleBase" id="RU365103"/>
    </source>
</evidence>
<comment type="similarity">
    <text evidence="8">Belongs to the glycosyltransferase group 1 family.</text>
</comment>
<dbReference type="InterPro" id="IPR039901">
    <property type="entry name" value="Kdotransferase"/>
</dbReference>
<evidence type="ECO:0000256" key="3">
    <source>
        <dbReference type="ARBA" id="ARBA00012621"/>
    </source>
</evidence>
<evidence type="ECO:0000256" key="5">
    <source>
        <dbReference type="ARBA" id="ARBA00022679"/>
    </source>
</evidence>
<keyword evidence="8" id="KW-1003">Cell membrane</keyword>
<comment type="subcellular location">
    <subcellularLocation>
        <location evidence="8">Cell membrane</location>
    </subcellularLocation>
</comment>
<evidence type="ECO:0000256" key="9">
    <source>
        <dbReference type="SAM" id="MobiDB-lite"/>
    </source>
</evidence>
<keyword evidence="5 8" id="KW-0808">Transferase</keyword>
<evidence type="ECO:0000313" key="12">
    <source>
        <dbReference type="Proteomes" id="UP001220964"/>
    </source>
</evidence>
<dbReference type="Gene3D" id="3.40.50.2000">
    <property type="entry name" value="Glycogen Phosphorylase B"/>
    <property type="match status" value="1"/>
</dbReference>
<keyword evidence="8" id="KW-0472">Membrane</keyword>
<dbReference type="RefSeq" id="WP_275568602.1">
    <property type="nucleotide sequence ID" value="NZ_JARGYC010000051.1"/>
</dbReference>
<comment type="function">
    <text evidence="1 8">Involved in lipopolysaccharide (LPS) biosynthesis. Catalyzes the transfer of 3-deoxy-D-manno-octulosonate (Kdo) residue(s) from CMP-Kdo to lipid IV(A), the tetraacyldisaccharide-1,4'-bisphosphate precursor of lipid A.</text>
</comment>
<accession>A0AAE3NWY7</accession>
<feature type="domain" description="3-deoxy-D-manno-octulosonic-acid transferase N-terminal" evidence="10">
    <location>
        <begin position="39"/>
        <end position="205"/>
    </location>
</feature>
<dbReference type="PANTHER" id="PTHR42755">
    <property type="entry name" value="3-DEOXY-MANNO-OCTULOSONATE CYTIDYLYLTRANSFERASE"/>
    <property type="match status" value="1"/>
</dbReference>
<dbReference type="Gene3D" id="3.40.50.11720">
    <property type="entry name" value="3-Deoxy-D-manno-octulosonic-acid transferase, N-terminal domain"/>
    <property type="match status" value="1"/>
</dbReference>
<dbReference type="GO" id="GO:0009245">
    <property type="term" value="P:lipid A biosynthetic process"/>
    <property type="evidence" value="ECO:0007669"/>
    <property type="project" value="TreeGrafter"/>
</dbReference>
<dbReference type="EC" id="2.4.99.12" evidence="3 8"/>
<dbReference type="EMBL" id="JARGYC010000051">
    <property type="protein sequence ID" value="MDF0602475.1"/>
    <property type="molecule type" value="Genomic_DNA"/>
</dbReference>
<comment type="pathway">
    <text evidence="2 8">Bacterial outer membrane biogenesis; LPS core biosynthesis.</text>
</comment>
<evidence type="ECO:0000259" key="10">
    <source>
        <dbReference type="Pfam" id="PF04413"/>
    </source>
</evidence>
<dbReference type="GO" id="GO:0043842">
    <property type="term" value="F:Kdo transferase activity"/>
    <property type="evidence" value="ECO:0007669"/>
    <property type="project" value="UniProtKB-EC"/>
</dbReference>
<dbReference type="PANTHER" id="PTHR42755:SF1">
    <property type="entry name" value="3-DEOXY-D-MANNO-OCTULOSONIC ACID TRANSFERASE, MITOCHONDRIAL-RELATED"/>
    <property type="match status" value="1"/>
</dbReference>
<evidence type="ECO:0000313" key="11">
    <source>
        <dbReference type="EMBL" id="MDF0602475.1"/>
    </source>
</evidence>
<feature type="region of interest" description="Disordered" evidence="9">
    <location>
        <begin position="21"/>
        <end position="51"/>
    </location>
</feature>
<dbReference type="InterPro" id="IPR038107">
    <property type="entry name" value="Glycos_transf_N_sf"/>
</dbReference>
<dbReference type="Pfam" id="PF04413">
    <property type="entry name" value="Glycos_transf_N"/>
    <property type="match status" value="1"/>
</dbReference>
<dbReference type="AlphaFoldDB" id="A0AAE3NWY7"/>
<dbReference type="GO" id="GO:0009244">
    <property type="term" value="P:lipopolysaccharide core region biosynthetic process"/>
    <property type="evidence" value="ECO:0007669"/>
    <property type="project" value="UniProtKB-UniRule"/>
</dbReference>
<evidence type="ECO:0000256" key="4">
    <source>
        <dbReference type="ARBA" id="ARBA00019077"/>
    </source>
</evidence>
<organism evidence="11 12">
    <name type="scientific">Psychromarinibacter sediminicola</name>
    <dbReference type="NCBI Taxonomy" id="3033385"/>
    <lineage>
        <taxon>Bacteria</taxon>
        <taxon>Pseudomonadati</taxon>
        <taxon>Pseudomonadota</taxon>
        <taxon>Alphaproteobacteria</taxon>
        <taxon>Rhodobacterales</taxon>
        <taxon>Paracoccaceae</taxon>
        <taxon>Psychromarinibacter</taxon>
    </lineage>
</organism>
<keyword evidence="8" id="KW-0448">Lipopolysaccharide biosynthesis</keyword>
<protein>
    <recommendedName>
        <fullName evidence="4 8">3-deoxy-D-manno-octulosonic acid transferase</fullName>
        <shortName evidence="8">Kdo transferase</shortName>
        <ecNumber evidence="3 8">2.4.99.12</ecNumber>
    </recommendedName>
    <alternativeName>
        <fullName evidence="6 8">Lipid IV(A) 3-deoxy-D-manno-octulosonic acid transferase</fullName>
    </alternativeName>
</protein>
<proteinExistence type="inferred from homology"/>
<comment type="catalytic activity">
    <reaction evidence="7 8">
        <text>lipid IVA (E. coli) + CMP-3-deoxy-beta-D-manno-octulosonate = alpha-Kdo-(2-&gt;6)-lipid IVA (E. coli) + CMP + H(+)</text>
        <dbReference type="Rhea" id="RHEA:28066"/>
        <dbReference type="ChEBI" id="CHEBI:15378"/>
        <dbReference type="ChEBI" id="CHEBI:58603"/>
        <dbReference type="ChEBI" id="CHEBI:60364"/>
        <dbReference type="ChEBI" id="CHEBI:60377"/>
        <dbReference type="ChEBI" id="CHEBI:85987"/>
        <dbReference type="EC" id="2.4.99.12"/>
    </reaction>
</comment>
<dbReference type="Proteomes" id="UP001220964">
    <property type="component" value="Unassembled WGS sequence"/>
</dbReference>
<comment type="caution">
    <text evidence="11">The sequence shown here is derived from an EMBL/GenBank/DDBJ whole genome shotgun (WGS) entry which is preliminary data.</text>
</comment>
<reference evidence="11" key="1">
    <citation type="submission" date="2023-03" db="EMBL/GenBank/DDBJ databases">
        <title>Multiphase analysis and comparison of six strains from genera Psychromarinibacter, Lutimaribacter, and Maritimibacter, including a novel species: Psychromarinibacter sediminicola sp. nov.</title>
        <authorList>
            <person name="Wang Y.-H."/>
            <person name="Ye M.-Q."/>
            <person name="Du Z.-J."/>
        </authorList>
    </citation>
    <scope>NUCLEOTIDE SEQUENCE</scope>
    <source>
        <strain evidence="11">C21-152</strain>
    </source>
</reference>
<gene>
    <name evidence="11" type="ORF">P1J78_17190</name>
</gene>
<dbReference type="GO" id="GO:0005886">
    <property type="term" value="C:plasma membrane"/>
    <property type="evidence" value="ECO:0007669"/>
    <property type="project" value="UniProtKB-SubCell"/>
</dbReference>
<evidence type="ECO:0000256" key="6">
    <source>
        <dbReference type="ARBA" id="ARBA00031445"/>
    </source>
</evidence>